<dbReference type="InterPro" id="IPR000600">
    <property type="entry name" value="ROK"/>
</dbReference>
<name>A0ABW0BQ17_9ACTN</name>
<accession>A0ABW0BQ17</accession>
<dbReference type="Proteomes" id="UP001596087">
    <property type="component" value="Unassembled WGS sequence"/>
</dbReference>
<dbReference type="EMBL" id="JBHSKD010000029">
    <property type="protein sequence ID" value="MFC5179510.1"/>
    <property type="molecule type" value="Genomic_DNA"/>
</dbReference>
<dbReference type="InterPro" id="IPR036390">
    <property type="entry name" value="WH_DNA-bd_sf"/>
</dbReference>
<comment type="similarity">
    <text evidence="1">Belongs to the ROK (NagC/XylR) family.</text>
</comment>
<proteinExistence type="inferred from homology"/>
<reference evidence="3" key="1">
    <citation type="journal article" date="2019" name="Int. J. Syst. Evol. Microbiol.">
        <title>The Global Catalogue of Microorganisms (GCM) 10K type strain sequencing project: providing services to taxonomists for standard genome sequencing and annotation.</title>
        <authorList>
            <consortium name="The Broad Institute Genomics Platform"/>
            <consortium name="The Broad Institute Genome Sequencing Center for Infectious Disease"/>
            <person name="Wu L."/>
            <person name="Ma J."/>
        </authorList>
    </citation>
    <scope>NUCLEOTIDE SEQUENCE [LARGE SCALE GENOMIC DNA]</scope>
    <source>
        <strain evidence="3">DFY41</strain>
    </source>
</reference>
<gene>
    <name evidence="2" type="ORF">ACFPGP_22735</name>
</gene>
<sequence>MPIPTGVGAEELRRANLRAILQTVHTHGPTTRAVLTKQLRLNRSTIGALTGELQSLGLVTEQASAVAGRSGRPSHLVVPQSDNVVVAVDVGVDRIAVAVVCLGGEVLAHRFRGHQRGQHDVAHVVESVARMVEDVLAVAPPRTRCLGIGVAVPGAVRARDGMVRSAPNLGWVDEPFSELLGERLGRAVSVGNDANLGVVAEHMRGAAVGYTEVAYLNASVGIGGGFLVGGVPLTGASGYAGEVGHMQVDSVGPGCRCGAIGCWETKVGENVLLQHAGRQPGGGPPAVAEVIAAARAGEERAARSVEEVADWCGVGLQAIVNLFNPEIIVLAGSLSQVWVAAQTRVTRSMERSALVSPHGEILICAAGLGEDSPLMGAAELAFAPVLDDPQGVPQAV</sequence>
<dbReference type="Pfam" id="PF00480">
    <property type="entry name" value="ROK"/>
    <property type="match status" value="1"/>
</dbReference>
<organism evidence="2 3">
    <name type="scientific">Nocardioides taihuensis</name>
    <dbReference type="NCBI Taxonomy" id="1835606"/>
    <lineage>
        <taxon>Bacteria</taxon>
        <taxon>Bacillati</taxon>
        <taxon>Actinomycetota</taxon>
        <taxon>Actinomycetes</taxon>
        <taxon>Propionibacteriales</taxon>
        <taxon>Nocardioidaceae</taxon>
        <taxon>Nocardioides</taxon>
    </lineage>
</organism>
<keyword evidence="3" id="KW-1185">Reference proteome</keyword>
<dbReference type="RefSeq" id="WP_378593753.1">
    <property type="nucleotide sequence ID" value="NZ_JBHSKD010000029.1"/>
</dbReference>
<dbReference type="SUPFAM" id="SSF46785">
    <property type="entry name" value="Winged helix' DNA-binding domain"/>
    <property type="match status" value="1"/>
</dbReference>
<dbReference type="InterPro" id="IPR036388">
    <property type="entry name" value="WH-like_DNA-bd_sf"/>
</dbReference>
<evidence type="ECO:0000256" key="1">
    <source>
        <dbReference type="ARBA" id="ARBA00006479"/>
    </source>
</evidence>
<dbReference type="PANTHER" id="PTHR18964">
    <property type="entry name" value="ROK (REPRESSOR, ORF, KINASE) FAMILY"/>
    <property type="match status" value="1"/>
</dbReference>
<protein>
    <submittedName>
        <fullName evidence="2">ROK family protein</fullName>
    </submittedName>
</protein>
<dbReference type="SUPFAM" id="SSF53067">
    <property type="entry name" value="Actin-like ATPase domain"/>
    <property type="match status" value="1"/>
</dbReference>
<comment type="caution">
    <text evidence="2">The sequence shown here is derived from an EMBL/GenBank/DDBJ whole genome shotgun (WGS) entry which is preliminary data.</text>
</comment>
<evidence type="ECO:0000313" key="2">
    <source>
        <dbReference type="EMBL" id="MFC5179510.1"/>
    </source>
</evidence>
<evidence type="ECO:0000313" key="3">
    <source>
        <dbReference type="Proteomes" id="UP001596087"/>
    </source>
</evidence>
<dbReference type="PANTHER" id="PTHR18964:SF149">
    <property type="entry name" value="BIFUNCTIONAL UDP-N-ACETYLGLUCOSAMINE 2-EPIMERASE_N-ACETYLMANNOSAMINE KINASE"/>
    <property type="match status" value="1"/>
</dbReference>
<dbReference type="Gene3D" id="3.30.420.40">
    <property type="match status" value="2"/>
</dbReference>
<dbReference type="InterPro" id="IPR043129">
    <property type="entry name" value="ATPase_NBD"/>
</dbReference>
<dbReference type="Gene3D" id="1.10.10.10">
    <property type="entry name" value="Winged helix-like DNA-binding domain superfamily/Winged helix DNA-binding domain"/>
    <property type="match status" value="1"/>
</dbReference>